<name>A0A1F5S5F7_9BACT</name>
<proteinExistence type="inferred from homology"/>
<keyword evidence="4" id="KW-0548">Nucleotidyltransferase</keyword>
<comment type="similarity">
    <text evidence="1">In the C-terminal section; belongs to the transferase hexapeptide repeat family.</text>
</comment>
<dbReference type="SUPFAM" id="SSF53448">
    <property type="entry name" value="Nucleotide-diphospho-sugar transferases"/>
    <property type="match status" value="1"/>
</dbReference>
<dbReference type="PANTHER" id="PTHR43584:SF3">
    <property type="entry name" value="BIFUNCTIONAL PROTEIN GLMU"/>
    <property type="match status" value="1"/>
</dbReference>
<dbReference type="Gene3D" id="3.90.550.10">
    <property type="entry name" value="Spore Coat Polysaccharide Biosynthesis Protein SpsA, Chain A"/>
    <property type="match status" value="1"/>
</dbReference>
<dbReference type="InterPro" id="IPR050065">
    <property type="entry name" value="GlmU-like"/>
</dbReference>
<comment type="function">
    <text evidence="8">Catalyzes the last two sequential reactions in the de novo biosynthetic pathway for UDP-N-acetylglucosamine (UDP-GlcNAc). The C-terminal domain catalyzes the transfer of acetyl group from acetyl coenzyme A to glucosamine-1-phosphate (GlcN-1-P) to produce N-acetylglucosamine-1-phosphate (GlcNAc-1-P), which is converted into UDP-GlcNAc by the transfer of uridine 5-monophosphate (from uridine 5-triphosphate), a reaction catalyzed by the N-terminal domain.</text>
</comment>
<reference evidence="10 11" key="1">
    <citation type="journal article" date="2016" name="Nat. Commun.">
        <title>Thousands of microbial genomes shed light on interconnected biogeochemical processes in an aquifer system.</title>
        <authorList>
            <person name="Anantharaman K."/>
            <person name="Brown C.T."/>
            <person name="Hug L.A."/>
            <person name="Sharon I."/>
            <person name="Castelle C.J."/>
            <person name="Probst A.J."/>
            <person name="Thomas B.C."/>
            <person name="Singh A."/>
            <person name="Wilkins M.J."/>
            <person name="Karaoz U."/>
            <person name="Brodie E.L."/>
            <person name="Williams K.H."/>
            <person name="Hubbard S.S."/>
            <person name="Banfield J.F."/>
        </authorList>
    </citation>
    <scope>NUCLEOTIDE SEQUENCE [LARGE SCALE GENOMIC DNA]</scope>
</reference>
<sequence>MMQVVILAAGKGKRMGGGLPKVLKELDGKTMLERLVDSVMESGITNKPVIVIGYGTEIIKKYLGTRCNYVLQTEQLGTAHAVSCTKDYLPGVDDILVLYGDHPLLTPKTISELATEHKQSGATLSMMTVQLPSFDGWHKAFEDWGRIVRDENGKIKEIVEKKDATDEQLKITEVNPSFFCFKTDWLWKNLKSVDCNNAQGEYYLTDLVQLAISQNEEVRTLVIRDPKEAVGVNTEEQLRLAEGLL</sequence>
<dbReference type="Proteomes" id="UP000177407">
    <property type="component" value="Unassembled WGS sequence"/>
</dbReference>
<dbReference type="GO" id="GO:0003977">
    <property type="term" value="F:UDP-N-acetylglucosamine diphosphorylase activity"/>
    <property type="evidence" value="ECO:0007669"/>
    <property type="project" value="UniProtKB-EC"/>
</dbReference>
<keyword evidence="3" id="KW-0808">Transferase</keyword>
<evidence type="ECO:0000313" key="10">
    <source>
        <dbReference type="EMBL" id="OGF21653.1"/>
    </source>
</evidence>
<accession>A0A1F5S5F7</accession>
<comment type="caution">
    <text evidence="10">The sequence shown here is derived from an EMBL/GenBank/DDBJ whole genome shotgun (WGS) entry which is preliminary data.</text>
</comment>
<dbReference type="EMBL" id="MFGA01000002">
    <property type="protein sequence ID" value="OGF21653.1"/>
    <property type="molecule type" value="Genomic_DNA"/>
</dbReference>
<evidence type="ECO:0000256" key="5">
    <source>
        <dbReference type="ARBA" id="ARBA00023315"/>
    </source>
</evidence>
<keyword evidence="5" id="KW-0012">Acyltransferase</keyword>
<gene>
    <name evidence="10" type="ORF">A2257_02555</name>
</gene>
<organism evidence="10 11">
    <name type="scientific">Candidatus Falkowbacteria bacterium RIFOXYA2_FULL_38_12</name>
    <dbReference type="NCBI Taxonomy" id="1797993"/>
    <lineage>
        <taxon>Bacteria</taxon>
        <taxon>Candidatus Falkowiibacteriota</taxon>
    </lineage>
</organism>
<evidence type="ECO:0000313" key="11">
    <source>
        <dbReference type="Proteomes" id="UP000177407"/>
    </source>
</evidence>
<evidence type="ECO:0000259" key="9">
    <source>
        <dbReference type="Pfam" id="PF12804"/>
    </source>
</evidence>
<dbReference type="CDD" id="cd02540">
    <property type="entry name" value="GT2_GlmU_N_bac"/>
    <property type="match status" value="1"/>
</dbReference>
<evidence type="ECO:0000256" key="8">
    <source>
        <dbReference type="ARBA" id="ARBA00049628"/>
    </source>
</evidence>
<dbReference type="GO" id="GO:0019134">
    <property type="term" value="F:glucosamine-1-phosphate N-acetyltransferase activity"/>
    <property type="evidence" value="ECO:0007669"/>
    <property type="project" value="UniProtKB-EC"/>
</dbReference>
<comment type="similarity">
    <text evidence="2">In the N-terminal section; belongs to the N-acetylglucosamine-1-phosphate uridyltransferase family.</text>
</comment>
<evidence type="ECO:0000256" key="3">
    <source>
        <dbReference type="ARBA" id="ARBA00022679"/>
    </source>
</evidence>
<dbReference type="Pfam" id="PF12804">
    <property type="entry name" value="NTP_transf_3"/>
    <property type="match status" value="1"/>
</dbReference>
<dbReference type="InterPro" id="IPR025877">
    <property type="entry name" value="MobA-like_NTP_Trfase"/>
</dbReference>
<protein>
    <recommendedName>
        <fullName evidence="9">MobA-like NTP transferase domain-containing protein</fullName>
    </recommendedName>
</protein>
<comment type="catalytic activity">
    <reaction evidence="7">
        <text>N-acetyl-alpha-D-glucosamine 1-phosphate + UTP + H(+) = UDP-N-acetyl-alpha-D-glucosamine + diphosphate</text>
        <dbReference type="Rhea" id="RHEA:13509"/>
        <dbReference type="ChEBI" id="CHEBI:15378"/>
        <dbReference type="ChEBI" id="CHEBI:33019"/>
        <dbReference type="ChEBI" id="CHEBI:46398"/>
        <dbReference type="ChEBI" id="CHEBI:57705"/>
        <dbReference type="ChEBI" id="CHEBI:57776"/>
        <dbReference type="EC" id="2.7.7.23"/>
    </reaction>
</comment>
<comment type="catalytic activity">
    <reaction evidence="6">
        <text>alpha-D-glucosamine 1-phosphate + acetyl-CoA = N-acetyl-alpha-D-glucosamine 1-phosphate + CoA + H(+)</text>
        <dbReference type="Rhea" id="RHEA:13725"/>
        <dbReference type="ChEBI" id="CHEBI:15378"/>
        <dbReference type="ChEBI" id="CHEBI:57287"/>
        <dbReference type="ChEBI" id="CHEBI:57288"/>
        <dbReference type="ChEBI" id="CHEBI:57776"/>
        <dbReference type="ChEBI" id="CHEBI:58516"/>
        <dbReference type="EC" id="2.3.1.157"/>
    </reaction>
</comment>
<dbReference type="InterPro" id="IPR029044">
    <property type="entry name" value="Nucleotide-diphossugar_trans"/>
</dbReference>
<evidence type="ECO:0000256" key="7">
    <source>
        <dbReference type="ARBA" id="ARBA00048493"/>
    </source>
</evidence>
<dbReference type="AlphaFoldDB" id="A0A1F5S5F7"/>
<evidence type="ECO:0000256" key="2">
    <source>
        <dbReference type="ARBA" id="ARBA00007947"/>
    </source>
</evidence>
<evidence type="ECO:0000256" key="6">
    <source>
        <dbReference type="ARBA" id="ARBA00048247"/>
    </source>
</evidence>
<feature type="domain" description="MobA-like NTP transferase" evidence="9">
    <location>
        <begin position="4"/>
        <end position="126"/>
    </location>
</feature>
<evidence type="ECO:0000256" key="1">
    <source>
        <dbReference type="ARBA" id="ARBA00007707"/>
    </source>
</evidence>
<evidence type="ECO:0000256" key="4">
    <source>
        <dbReference type="ARBA" id="ARBA00022695"/>
    </source>
</evidence>
<dbReference type="PANTHER" id="PTHR43584">
    <property type="entry name" value="NUCLEOTIDYL TRANSFERASE"/>
    <property type="match status" value="1"/>
</dbReference>